<dbReference type="EMBL" id="GL876977">
    <property type="protein sequence ID" value="KLU91397.1"/>
    <property type="molecule type" value="Genomic_DNA"/>
</dbReference>
<keyword evidence="3" id="KW-1185">Reference proteome</keyword>
<name>A0A0C4EB71_MAGP6</name>
<evidence type="ECO:0000313" key="3">
    <source>
        <dbReference type="Proteomes" id="UP000011715"/>
    </source>
</evidence>
<reference evidence="1" key="1">
    <citation type="submission" date="2010-05" db="EMBL/GenBank/DDBJ databases">
        <title>The Genome Sequence of Magnaporthe poae strain ATCC 64411.</title>
        <authorList>
            <consortium name="The Broad Institute Genome Sequencing Platform"/>
            <consortium name="Broad Institute Genome Sequencing Center for Infectious Disease"/>
            <person name="Ma L.-J."/>
            <person name="Dead R."/>
            <person name="Young S."/>
            <person name="Zeng Q."/>
            <person name="Koehrsen M."/>
            <person name="Alvarado L."/>
            <person name="Berlin A."/>
            <person name="Chapman S.B."/>
            <person name="Chen Z."/>
            <person name="Freedman E."/>
            <person name="Gellesch M."/>
            <person name="Goldberg J."/>
            <person name="Griggs A."/>
            <person name="Gujja S."/>
            <person name="Heilman E.R."/>
            <person name="Heiman D."/>
            <person name="Hepburn T."/>
            <person name="Howarth C."/>
            <person name="Jen D."/>
            <person name="Larson L."/>
            <person name="Mehta T."/>
            <person name="Neiman D."/>
            <person name="Pearson M."/>
            <person name="Roberts A."/>
            <person name="Saif S."/>
            <person name="Shea T."/>
            <person name="Shenoy N."/>
            <person name="Sisk P."/>
            <person name="Stolte C."/>
            <person name="Sykes S."/>
            <person name="Walk T."/>
            <person name="White J."/>
            <person name="Yandava C."/>
            <person name="Haas B."/>
            <person name="Nusbaum C."/>
            <person name="Birren B."/>
        </authorList>
    </citation>
    <scope>NUCLEOTIDE SEQUENCE</scope>
    <source>
        <strain evidence="1">ATCC 64411</strain>
    </source>
</reference>
<dbReference type="EnsemblFungi" id="MAPG_09917T0">
    <property type="protein sequence ID" value="MAPG_09917T0"/>
    <property type="gene ID" value="MAPG_09917"/>
</dbReference>
<sequence>MLTAGRAESVTGQDQRCTRYTKAKEERCCSWDYNLCVVLIRDRTVTESEQEGTLGLLPTTYVLLQSISQDSYNHRHGMLLEPRLVLGRQSRQKAFLSSVKTDIGHTESTARPSGA</sequence>
<dbReference type="VEuPathDB" id="FungiDB:MAPG_09917"/>
<organism evidence="2 3">
    <name type="scientific">Magnaporthiopsis poae (strain ATCC 64411 / 73-15)</name>
    <name type="common">Kentucky bluegrass fungus</name>
    <name type="synonym">Magnaporthe poae</name>
    <dbReference type="NCBI Taxonomy" id="644358"/>
    <lineage>
        <taxon>Eukaryota</taxon>
        <taxon>Fungi</taxon>
        <taxon>Dikarya</taxon>
        <taxon>Ascomycota</taxon>
        <taxon>Pezizomycotina</taxon>
        <taxon>Sordariomycetes</taxon>
        <taxon>Sordariomycetidae</taxon>
        <taxon>Magnaporthales</taxon>
        <taxon>Magnaporthaceae</taxon>
        <taxon>Magnaporthiopsis</taxon>
    </lineage>
</organism>
<evidence type="ECO:0000313" key="1">
    <source>
        <dbReference type="EMBL" id="KLU91397.1"/>
    </source>
</evidence>
<reference evidence="3" key="2">
    <citation type="submission" date="2010-05" db="EMBL/GenBank/DDBJ databases">
        <title>The genome sequence of Magnaporthe poae strain ATCC 64411.</title>
        <authorList>
            <person name="Ma L.-J."/>
            <person name="Dead R."/>
            <person name="Young S."/>
            <person name="Zeng Q."/>
            <person name="Koehrsen M."/>
            <person name="Alvarado L."/>
            <person name="Berlin A."/>
            <person name="Chapman S.B."/>
            <person name="Chen Z."/>
            <person name="Freedman E."/>
            <person name="Gellesch M."/>
            <person name="Goldberg J."/>
            <person name="Griggs A."/>
            <person name="Gujja S."/>
            <person name="Heilman E.R."/>
            <person name="Heiman D."/>
            <person name="Hepburn T."/>
            <person name="Howarth C."/>
            <person name="Jen D."/>
            <person name="Larson L."/>
            <person name="Mehta T."/>
            <person name="Neiman D."/>
            <person name="Pearson M."/>
            <person name="Roberts A."/>
            <person name="Saif S."/>
            <person name="Shea T."/>
            <person name="Shenoy N."/>
            <person name="Sisk P."/>
            <person name="Stolte C."/>
            <person name="Sykes S."/>
            <person name="Walk T."/>
            <person name="White J."/>
            <person name="Yandava C."/>
            <person name="Haas B."/>
            <person name="Nusbaum C."/>
            <person name="Birren B."/>
        </authorList>
    </citation>
    <scope>NUCLEOTIDE SEQUENCE [LARGE SCALE GENOMIC DNA]</scope>
    <source>
        <strain evidence="3">ATCC 64411 / 73-15</strain>
    </source>
</reference>
<proteinExistence type="predicted"/>
<dbReference type="EMBL" id="ADBL01002551">
    <property type="status" value="NOT_ANNOTATED_CDS"/>
    <property type="molecule type" value="Genomic_DNA"/>
</dbReference>
<reference evidence="1" key="3">
    <citation type="submission" date="2011-03" db="EMBL/GenBank/DDBJ databases">
        <title>Annotation of Magnaporthe poae ATCC 64411.</title>
        <authorList>
            <person name="Ma L.-J."/>
            <person name="Dead R."/>
            <person name="Young S.K."/>
            <person name="Zeng Q."/>
            <person name="Gargeya S."/>
            <person name="Fitzgerald M."/>
            <person name="Haas B."/>
            <person name="Abouelleil A."/>
            <person name="Alvarado L."/>
            <person name="Arachchi H.M."/>
            <person name="Berlin A."/>
            <person name="Brown A."/>
            <person name="Chapman S.B."/>
            <person name="Chen Z."/>
            <person name="Dunbar C."/>
            <person name="Freedman E."/>
            <person name="Gearin G."/>
            <person name="Gellesch M."/>
            <person name="Goldberg J."/>
            <person name="Griggs A."/>
            <person name="Gujja S."/>
            <person name="Heiman D."/>
            <person name="Howarth C."/>
            <person name="Larson L."/>
            <person name="Lui A."/>
            <person name="MacDonald P.J.P."/>
            <person name="Mehta T."/>
            <person name="Montmayeur A."/>
            <person name="Murphy C."/>
            <person name="Neiman D."/>
            <person name="Pearson M."/>
            <person name="Priest M."/>
            <person name="Roberts A."/>
            <person name="Saif S."/>
            <person name="Shea T."/>
            <person name="Shenoy N."/>
            <person name="Sisk P."/>
            <person name="Stolte C."/>
            <person name="Sykes S."/>
            <person name="Yandava C."/>
            <person name="Wortman J."/>
            <person name="Nusbaum C."/>
            <person name="Birren B."/>
        </authorList>
    </citation>
    <scope>NUCLEOTIDE SEQUENCE</scope>
    <source>
        <strain evidence="1">ATCC 64411</strain>
    </source>
</reference>
<reference evidence="2" key="4">
    <citation type="journal article" date="2015" name="G3 (Bethesda)">
        <title>Genome sequences of three phytopathogenic species of the Magnaporthaceae family of fungi.</title>
        <authorList>
            <person name="Okagaki L.H."/>
            <person name="Nunes C.C."/>
            <person name="Sailsbery J."/>
            <person name="Clay B."/>
            <person name="Brown D."/>
            <person name="John T."/>
            <person name="Oh Y."/>
            <person name="Young N."/>
            <person name="Fitzgerald M."/>
            <person name="Haas B.J."/>
            <person name="Zeng Q."/>
            <person name="Young S."/>
            <person name="Adiconis X."/>
            <person name="Fan L."/>
            <person name="Levin J.Z."/>
            <person name="Mitchell T.K."/>
            <person name="Okubara P.A."/>
            <person name="Farman M.L."/>
            <person name="Kohn L.M."/>
            <person name="Birren B."/>
            <person name="Ma L.-J."/>
            <person name="Dean R.A."/>
        </authorList>
    </citation>
    <scope>NUCLEOTIDE SEQUENCE</scope>
    <source>
        <strain evidence="2">ATCC 64411 / 73-15</strain>
    </source>
</reference>
<evidence type="ECO:0000313" key="2">
    <source>
        <dbReference type="EnsemblFungi" id="MAPG_09917T0"/>
    </source>
</evidence>
<dbReference type="Proteomes" id="UP000011715">
    <property type="component" value="Unassembled WGS sequence"/>
</dbReference>
<gene>
    <name evidence="1" type="ORF">MAPG_09917</name>
</gene>
<reference evidence="2" key="5">
    <citation type="submission" date="2015-06" db="UniProtKB">
        <authorList>
            <consortium name="EnsemblFungi"/>
        </authorList>
    </citation>
    <scope>IDENTIFICATION</scope>
    <source>
        <strain evidence="2">ATCC 64411</strain>
    </source>
</reference>
<protein>
    <submittedName>
        <fullName evidence="1 2">Uncharacterized protein</fullName>
    </submittedName>
</protein>
<accession>A0A0C4EB71</accession>
<dbReference type="OrthoDB" id="10539669at2759"/>
<dbReference type="AlphaFoldDB" id="A0A0C4EB71"/>